<dbReference type="PROSITE" id="PS51029">
    <property type="entry name" value="MADF"/>
    <property type="match status" value="1"/>
</dbReference>
<reference evidence="3" key="2">
    <citation type="submission" date="2021-09" db="EMBL/GenBank/DDBJ databases">
        <authorList>
            <person name="Jia N."/>
            <person name="Wang J."/>
            <person name="Shi W."/>
            <person name="Du L."/>
            <person name="Sun Y."/>
            <person name="Zhan W."/>
            <person name="Jiang J."/>
            <person name="Wang Q."/>
            <person name="Zhang B."/>
            <person name="Ji P."/>
            <person name="Sakyi L.B."/>
            <person name="Cui X."/>
            <person name="Yuan T."/>
            <person name="Jiang B."/>
            <person name="Yang W."/>
            <person name="Lam T.T.-Y."/>
            <person name="Chang Q."/>
            <person name="Ding S."/>
            <person name="Wang X."/>
            <person name="Zhu J."/>
            <person name="Ruan X."/>
            <person name="Zhao L."/>
            <person name="Wei J."/>
            <person name="Que T."/>
            <person name="Du C."/>
            <person name="Cheng J."/>
            <person name="Dai P."/>
            <person name="Han X."/>
            <person name="Huang E."/>
            <person name="Gao Y."/>
            <person name="Liu J."/>
            <person name="Shao H."/>
            <person name="Ye R."/>
            <person name="Li L."/>
            <person name="Wei W."/>
            <person name="Wang X."/>
            <person name="Wang C."/>
            <person name="Huo Q."/>
            <person name="Li W."/>
            <person name="Guo W."/>
            <person name="Chen H."/>
            <person name="Chen S."/>
            <person name="Zhou L."/>
            <person name="Zhou L."/>
            <person name="Ni X."/>
            <person name="Tian J."/>
            <person name="Zhou Y."/>
            <person name="Sheng Y."/>
            <person name="Liu T."/>
            <person name="Pan Y."/>
            <person name="Xia L."/>
            <person name="Li J."/>
            <person name="Zhao F."/>
            <person name="Cao W."/>
        </authorList>
    </citation>
    <scope>NUCLEOTIDE SEQUENCE</scope>
    <source>
        <strain evidence="3">Rmic-2018</strain>
        <tissue evidence="3">Larvae</tissue>
    </source>
</reference>
<feature type="domain" description="MADF" evidence="2">
    <location>
        <begin position="10"/>
        <end position="103"/>
    </location>
</feature>
<organism evidence="3 4">
    <name type="scientific">Rhipicephalus microplus</name>
    <name type="common">Cattle tick</name>
    <name type="synonym">Boophilus microplus</name>
    <dbReference type="NCBI Taxonomy" id="6941"/>
    <lineage>
        <taxon>Eukaryota</taxon>
        <taxon>Metazoa</taxon>
        <taxon>Ecdysozoa</taxon>
        <taxon>Arthropoda</taxon>
        <taxon>Chelicerata</taxon>
        <taxon>Arachnida</taxon>
        <taxon>Acari</taxon>
        <taxon>Parasitiformes</taxon>
        <taxon>Ixodida</taxon>
        <taxon>Ixodoidea</taxon>
        <taxon>Ixodidae</taxon>
        <taxon>Rhipicephalinae</taxon>
        <taxon>Rhipicephalus</taxon>
        <taxon>Boophilus</taxon>
    </lineage>
</organism>
<dbReference type="VEuPathDB" id="VectorBase:LOC119163701"/>
<comment type="caution">
    <text evidence="3">The sequence shown here is derived from an EMBL/GenBank/DDBJ whole genome shotgun (WGS) entry which is preliminary data.</text>
</comment>
<proteinExistence type="predicted"/>
<feature type="compositionally biased region" description="Basic and acidic residues" evidence="1">
    <location>
        <begin position="142"/>
        <end position="153"/>
    </location>
</feature>
<dbReference type="AlphaFoldDB" id="A0A9J6EVT2"/>
<evidence type="ECO:0000256" key="1">
    <source>
        <dbReference type="SAM" id="MobiDB-lite"/>
    </source>
</evidence>
<dbReference type="Proteomes" id="UP000821866">
    <property type="component" value="Chromosome 1"/>
</dbReference>
<name>A0A9J6EVT2_RHIMP</name>
<keyword evidence="4" id="KW-1185">Reference proteome</keyword>
<evidence type="ECO:0000259" key="2">
    <source>
        <dbReference type="PROSITE" id="PS51029"/>
    </source>
</evidence>
<dbReference type="EMBL" id="JABSTU010000001">
    <property type="protein sequence ID" value="KAH8038454.1"/>
    <property type="molecule type" value="Genomic_DNA"/>
</dbReference>
<accession>A0A9J6EVT2</accession>
<dbReference type="Pfam" id="PF10545">
    <property type="entry name" value="MADF_DNA_bdg"/>
    <property type="match status" value="1"/>
</dbReference>
<protein>
    <recommendedName>
        <fullName evidence="2">MADF domain-containing protein</fullName>
    </recommendedName>
</protein>
<reference evidence="3" key="1">
    <citation type="journal article" date="2020" name="Cell">
        <title>Large-Scale Comparative Analyses of Tick Genomes Elucidate Their Genetic Diversity and Vector Capacities.</title>
        <authorList>
            <consortium name="Tick Genome and Microbiome Consortium (TIGMIC)"/>
            <person name="Jia N."/>
            <person name="Wang J."/>
            <person name="Shi W."/>
            <person name="Du L."/>
            <person name="Sun Y."/>
            <person name="Zhan W."/>
            <person name="Jiang J.F."/>
            <person name="Wang Q."/>
            <person name="Zhang B."/>
            <person name="Ji P."/>
            <person name="Bell-Sakyi L."/>
            <person name="Cui X.M."/>
            <person name="Yuan T.T."/>
            <person name="Jiang B.G."/>
            <person name="Yang W.F."/>
            <person name="Lam T.T."/>
            <person name="Chang Q.C."/>
            <person name="Ding S.J."/>
            <person name="Wang X.J."/>
            <person name="Zhu J.G."/>
            <person name="Ruan X.D."/>
            <person name="Zhao L."/>
            <person name="Wei J.T."/>
            <person name="Ye R.Z."/>
            <person name="Que T.C."/>
            <person name="Du C.H."/>
            <person name="Zhou Y.H."/>
            <person name="Cheng J.X."/>
            <person name="Dai P.F."/>
            <person name="Guo W.B."/>
            <person name="Han X.H."/>
            <person name="Huang E.J."/>
            <person name="Li L.F."/>
            <person name="Wei W."/>
            <person name="Gao Y.C."/>
            <person name="Liu J.Z."/>
            <person name="Shao H.Z."/>
            <person name="Wang X."/>
            <person name="Wang C.C."/>
            <person name="Yang T.C."/>
            <person name="Huo Q.B."/>
            <person name="Li W."/>
            <person name="Chen H.Y."/>
            <person name="Chen S.E."/>
            <person name="Zhou L.G."/>
            <person name="Ni X.B."/>
            <person name="Tian J.H."/>
            <person name="Sheng Y."/>
            <person name="Liu T."/>
            <person name="Pan Y.S."/>
            <person name="Xia L.Y."/>
            <person name="Li J."/>
            <person name="Zhao F."/>
            <person name="Cao W.C."/>
        </authorList>
    </citation>
    <scope>NUCLEOTIDE SEQUENCE</scope>
    <source>
        <strain evidence="3">Rmic-2018</strain>
    </source>
</reference>
<sequence length="288" mass="31561">MNLSDDATFFLLRLVEQFPALWDMTLAEYADTTVKESIWERIAKEMNEEWPAYGPYDAISSECLLILRCYVAAKKFRSVHKYGKRRKDWNKGQTTAAAVPVAVPDGACSSSVTEPLLRPFADCCEAESVEGATSSYVEPPDAVDRDGRSREPDCGGTASAADATPGVRAVKIVSRVSAQIPSSEEITQRAQTRRDVLDAVASKSASKRKLELLNEGKDSTFFIVNKKMLNGLLSSAKCNKCDEGSIRLETTHCLGLAARMELFCDNCGIVNSAWSSPRCSGQQKNEPL</sequence>
<evidence type="ECO:0000313" key="4">
    <source>
        <dbReference type="Proteomes" id="UP000821866"/>
    </source>
</evidence>
<evidence type="ECO:0000313" key="3">
    <source>
        <dbReference type="EMBL" id="KAH8038454.1"/>
    </source>
</evidence>
<gene>
    <name evidence="3" type="ORF">HPB51_001569</name>
</gene>
<dbReference type="InterPro" id="IPR006578">
    <property type="entry name" value="MADF-dom"/>
</dbReference>
<feature type="region of interest" description="Disordered" evidence="1">
    <location>
        <begin position="134"/>
        <end position="161"/>
    </location>
</feature>